<sequence length="315" mass="32504">MHSNGSDSTNSTAAPDPSNIFGLDSFSELLLVFAVSVAIGALLGASACLLASSCRCCPRRRRRGRHSTSASAATSAPGVVAGGTFRPRGPSSASVAFLRQSSVSSGGGYGKHCGMALSIPLPRLHSTEAPGSCSPHAFARAAAAATTTTFQPRAQAKAAAAAAAPATPPTPRALPVGASAAPLRARSTGPSVARLCGRTFYEPSHEVAQVQRSEVLNPTPRDFATVVQATAARPLELVANRDAGSERSDAARQEDEGSSTETLPADYCMRPQEMGIVTITTAERGGGGRGETLQNIRSELATRDYGNKPEFIRTL</sequence>
<dbReference type="KEGG" id="pmrn:116945198"/>
<feature type="transmembrane region" description="Helical" evidence="2">
    <location>
        <begin position="29"/>
        <end position="52"/>
    </location>
</feature>
<name>A0AAJ7WZ49_PETMA</name>
<protein>
    <submittedName>
        <fullName evidence="4">Uncharacterized protein LOC116945198</fullName>
    </submittedName>
</protein>
<accession>A0AAJ7WZ49</accession>
<keyword evidence="3" id="KW-1185">Reference proteome</keyword>
<proteinExistence type="predicted"/>
<evidence type="ECO:0000313" key="3">
    <source>
        <dbReference type="Proteomes" id="UP001318040"/>
    </source>
</evidence>
<keyword evidence="2" id="KW-0812">Transmembrane</keyword>
<gene>
    <name evidence="4" type="primary">LOC116945198</name>
</gene>
<feature type="compositionally biased region" description="Basic and acidic residues" evidence="1">
    <location>
        <begin position="243"/>
        <end position="255"/>
    </location>
</feature>
<dbReference type="Proteomes" id="UP001318040">
    <property type="component" value="Chromosome 23"/>
</dbReference>
<organism evidence="3 4">
    <name type="scientific">Petromyzon marinus</name>
    <name type="common">Sea lamprey</name>
    <dbReference type="NCBI Taxonomy" id="7757"/>
    <lineage>
        <taxon>Eukaryota</taxon>
        <taxon>Metazoa</taxon>
        <taxon>Chordata</taxon>
        <taxon>Craniata</taxon>
        <taxon>Vertebrata</taxon>
        <taxon>Cyclostomata</taxon>
        <taxon>Hyperoartia</taxon>
        <taxon>Petromyzontiformes</taxon>
        <taxon>Petromyzontidae</taxon>
        <taxon>Petromyzon</taxon>
    </lineage>
</organism>
<evidence type="ECO:0000313" key="4">
    <source>
        <dbReference type="RefSeq" id="XP_032815360.1"/>
    </source>
</evidence>
<feature type="compositionally biased region" description="Low complexity" evidence="1">
    <location>
        <begin position="67"/>
        <end position="83"/>
    </location>
</feature>
<reference evidence="4" key="1">
    <citation type="submission" date="2025-08" db="UniProtKB">
        <authorList>
            <consortium name="RefSeq"/>
        </authorList>
    </citation>
    <scope>IDENTIFICATION</scope>
    <source>
        <tissue evidence="4">Sperm</tissue>
    </source>
</reference>
<dbReference type="RefSeq" id="XP_032815360.1">
    <property type="nucleotide sequence ID" value="XM_032959469.1"/>
</dbReference>
<keyword evidence="2" id="KW-0472">Membrane</keyword>
<feature type="region of interest" description="Disordered" evidence="1">
    <location>
        <begin position="240"/>
        <end position="264"/>
    </location>
</feature>
<feature type="region of interest" description="Disordered" evidence="1">
    <location>
        <begin position="159"/>
        <end position="188"/>
    </location>
</feature>
<evidence type="ECO:0000256" key="1">
    <source>
        <dbReference type="SAM" id="MobiDB-lite"/>
    </source>
</evidence>
<dbReference type="AlphaFoldDB" id="A0AAJ7WZ49"/>
<evidence type="ECO:0000256" key="2">
    <source>
        <dbReference type="SAM" id="Phobius"/>
    </source>
</evidence>
<feature type="region of interest" description="Disordered" evidence="1">
    <location>
        <begin position="65"/>
        <end position="85"/>
    </location>
</feature>
<keyword evidence="2" id="KW-1133">Transmembrane helix</keyword>